<comment type="similarity">
    <text evidence="1">Belongs to the multi antimicrobial extrusion (MATE) (TC 2.A.66.1) family.</text>
</comment>
<dbReference type="GO" id="GO:0016020">
    <property type="term" value="C:membrane"/>
    <property type="evidence" value="ECO:0007669"/>
    <property type="project" value="InterPro"/>
</dbReference>
<proteinExistence type="inferred from homology"/>
<keyword evidence="3" id="KW-1185">Reference proteome</keyword>
<evidence type="ECO:0000256" key="1">
    <source>
        <dbReference type="ARBA" id="ARBA00010199"/>
    </source>
</evidence>
<sequence>MRAAVMCKCEFSKVVLNVIDISTVIIHSIIRGSAISQSSAYLFQCVCYLPYILMLQQSGLTWKGTLGERELATQTILFNIESMCFTLLPLGFGIASSIRVGQFLGARSSIGPRSVVSTALVTLCK</sequence>
<evidence type="ECO:0000313" key="2">
    <source>
        <dbReference type="EMBL" id="VDP54367.1"/>
    </source>
</evidence>
<dbReference type="STRING" id="31246.A0A183P7S6"/>
<evidence type="ECO:0000313" key="3">
    <source>
        <dbReference type="Proteomes" id="UP000269396"/>
    </source>
</evidence>
<reference evidence="2 3" key="1">
    <citation type="submission" date="2018-11" db="EMBL/GenBank/DDBJ databases">
        <authorList>
            <consortium name="Pathogen Informatics"/>
        </authorList>
    </citation>
    <scope>NUCLEOTIDE SEQUENCE [LARGE SCALE GENOMIC DNA]</scope>
    <source>
        <strain>Denwood</strain>
        <strain evidence="3">Zambia</strain>
    </source>
</reference>
<dbReference type="InterPro" id="IPR002528">
    <property type="entry name" value="MATE_fam"/>
</dbReference>
<protein>
    <submittedName>
        <fullName evidence="2">Uncharacterized protein</fullName>
    </submittedName>
</protein>
<gene>
    <name evidence="2" type="ORF">SMTD_LOCUS10412</name>
</gene>
<dbReference type="Pfam" id="PF01554">
    <property type="entry name" value="MatE"/>
    <property type="match status" value="1"/>
</dbReference>
<dbReference type="Proteomes" id="UP000269396">
    <property type="component" value="Unassembled WGS sequence"/>
</dbReference>
<organism evidence="2 3">
    <name type="scientific">Schistosoma mattheei</name>
    <dbReference type="NCBI Taxonomy" id="31246"/>
    <lineage>
        <taxon>Eukaryota</taxon>
        <taxon>Metazoa</taxon>
        <taxon>Spiralia</taxon>
        <taxon>Lophotrochozoa</taxon>
        <taxon>Platyhelminthes</taxon>
        <taxon>Trematoda</taxon>
        <taxon>Digenea</taxon>
        <taxon>Strigeidida</taxon>
        <taxon>Schistosomatoidea</taxon>
        <taxon>Schistosomatidae</taxon>
        <taxon>Schistosoma</taxon>
    </lineage>
</organism>
<dbReference type="GO" id="GO:0042910">
    <property type="term" value="F:xenobiotic transmembrane transporter activity"/>
    <property type="evidence" value="ECO:0007669"/>
    <property type="project" value="InterPro"/>
</dbReference>
<dbReference type="EMBL" id="UZAL01030548">
    <property type="protein sequence ID" value="VDP54367.1"/>
    <property type="molecule type" value="Genomic_DNA"/>
</dbReference>
<dbReference type="GO" id="GO:0015297">
    <property type="term" value="F:antiporter activity"/>
    <property type="evidence" value="ECO:0007669"/>
    <property type="project" value="InterPro"/>
</dbReference>
<dbReference type="AlphaFoldDB" id="A0A183P7S6"/>
<accession>A0A183P7S6</accession>
<name>A0A183P7S6_9TREM</name>